<name>A0A7L5AIU1_9MICO</name>
<protein>
    <recommendedName>
        <fullName evidence="4">Flagellar biosynthesis protein FlhA</fullName>
    </recommendedName>
</protein>
<keyword evidence="1" id="KW-0812">Transmembrane</keyword>
<dbReference type="RefSeq" id="WP_161886897.1">
    <property type="nucleotide sequence ID" value="NZ_CP017146.1"/>
</dbReference>
<feature type="transmembrane region" description="Helical" evidence="1">
    <location>
        <begin position="29"/>
        <end position="50"/>
    </location>
</feature>
<evidence type="ECO:0000313" key="2">
    <source>
        <dbReference type="EMBL" id="QHO70513.1"/>
    </source>
</evidence>
<sequence length="61" mass="6541">MNKTTIITVIGVIVSIVIAWWVVGFVFSALAFLIKVIVVLVVAGLVFVGLRSLLTRSSPRG</sequence>
<gene>
    <name evidence="2" type="ORF">BHD05_13505</name>
</gene>
<feature type="transmembrane region" description="Helical" evidence="1">
    <location>
        <begin position="5"/>
        <end position="23"/>
    </location>
</feature>
<evidence type="ECO:0000313" key="3">
    <source>
        <dbReference type="Proteomes" id="UP000464507"/>
    </source>
</evidence>
<keyword evidence="3" id="KW-1185">Reference proteome</keyword>
<organism evidence="2 3">
    <name type="scientific">Marisediminicola antarctica</name>
    <dbReference type="NCBI Taxonomy" id="674079"/>
    <lineage>
        <taxon>Bacteria</taxon>
        <taxon>Bacillati</taxon>
        <taxon>Actinomycetota</taxon>
        <taxon>Actinomycetes</taxon>
        <taxon>Micrococcales</taxon>
        <taxon>Microbacteriaceae</taxon>
        <taxon>Marisediminicola</taxon>
    </lineage>
</organism>
<dbReference type="AlphaFoldDB" id="A0A7L5AIU1"/>
<dbReference type="EMBL" id="CP017146">
    <property type="protein sequence ID" value="QHO70513.1"/>
    <property type="molecule type" value="Genomic_DNA"/>
</dbReference>
<evidence type="ECO:0008006" key="4">
    <source>
        <dbReference type="Google" id="ProtNLM"/>
    </source>
</evidence>
<reference evidence="2 3" key="1">
    <citation type="submission" date="2016-09" db="EMBL/GenBank/DDBJ databases">
        <title>Complete genome sequence of microbes from the polar regions.</title>
        <authorList>
            <person name="Liao L."/>
            <person name="Chen B."/>
        </authorList>
    </citation>
    <scope>NUCLEOTIDE SEQUENCE [LARGE SCALE GENOMIC DNA]</scope>
    <source>
        <strain evidence="2 3">ZS314</strain>
    </source>
</reference>
<accession>A0A7L5AIU1</accession>
<dbReference type="Proteomes" id="UP000464507">
    <property type="component" value="Chromosome"/>
</dbReference>
<keyword evidence="1" id="KW-1133">Transmembrane helix</keyword>
<evidence type="ECO:0000256" key="1">
    <source>
        <dbReference type="SAM" id="Phobius"/>
    </source>
</evidence>
<proteinExistence type="predicted"/>
<dbReference type="KEGG" id="mant:BHD05_13505"/>
<keyword evidence="1" id="KW-0472">Membrane</keyword>